<keyword evidence="5" id="KW-1185">Reference proteome</keyword>
<keyword evidence="1 4" id="KW-0378">Hydrolase</keyword>
<evidence type="ECO:0000313" key="5">
    <source>
        <dbReference type="Proteomes" id="UP000663970"/>
    </source>
</evidence>
<dbReference type="InterPro" id="IPR023186">
    <property type="entry name" value="IUNH"/>
</dbReference>
<dbReference type="Gene3D" id="3.90.245.10">
    <property type="entry name" value="Ribonucleoside hydrolase-like"/>
    <property type="match status" value="1"/>
</dbReference>
<dbReference type="RefSeq" id="WP_206932964.1">
    <property type="nucleotide sequence ID" value="NZ_JAEKJY010000001.1"/>
</dbReference>
<dbReference type="GO" id="GO:0016787">
    <property type="term" value="F:hydrolase activity"/>
    <property type="evidence" value="ECO:0007669"/>
    <property type="project" value="UniProtKB-KW"/>
</dbReference>
<evidence type="ECO:0000259" key="3">
    <source>
        <dbReference type="Pfam" id="PF01156"/>
    </source>
</evidence>
<evidence type="ECO:0000256" key="1">
    <source>
        <dbReference type="ARBA" id="ARBA00022801"/>
    </source>
</evidence>
<keyword evidence="2" id="KW-0326">Glycosidase</keyword>
<evidence type="ECO:0000256" key="2">
    <source>
        <dbReference type="ARBA" id="ARBA00023295"/>
    </source>
</evidence>
<dbReference type="CDD" id="cd00455">
    <property type="entry name" value="nuc_hydro"/>
    <property type="match status" value="1"/>
</dbReference>
<dbReference type="Pfam" id="PF01156">
    <property type="entry name" value="IU_nuc_hydro"/>
    <property type="match status" value="1"/>
</dbReference>
<dbReference type="EMBL" id="JAEKJY010000001">
    <property type="protein sequence ID" value="MBN8234877.1"/>
    <property type="molecule type" value="Genomic_DNA"/>
</dbReference>
<evidence type="ECO:0000313" key="4">
    <source>
        <dbReference type="EMBL" id="MBN8234877.1"/>
    </source>
</evidence>
<organism evidence="4 5">
    <name type="scientific">Halobacillus kuroshimensis</name>
    <dbReference type="NCBI Taxonomy" id="302481"/>
    <lineage>
        <taxon>Bacteria</taxon>
        <taxon>Bacillati</taxon>
        <taxon>Bacillota</taxon>
        <taxon>Bacilli</taxon>
        <taxon>Bacillales</taxon>
        <taxon>Bacillaceae</taxon>
        <taxon>Halobacillus</taxon>
    </lineage>
</organism>
<gene>
    <name evidence="4" type="ORF">JF544_06430</name>
</gene>
<dbReference type="Proteomes" id="UP000663970">
    <property type="component" value="Unassembled WGS sequence"/>
</dbReference>
<protein>
    <submittedName>
        <fullName evidence="4">Nucleoside hydrolase</fullName>
    </submittedName>
</protein>
<reference evidence="4 5" key="1">
    <citation type="submission" date="2020-12" db="EMBL/GenBank/DDBJ databases">
        <title>Oil enriched cultivation method for isolating marine PHA-producing bacteria.</title>
        <authorList>
            <person name="Zheng W."/>
            <person name="Yu S."/>
            <person name="Huang Y."/>
        </authorList>
    </citation>
    <scope>NUCLEOTIDE SEQUENCE [LARGE SCALE GENOMIC DNA]</scope>
    <source>
        <strain evidence="4 5">SY-2-6</strain>
    </source>
</reference>
<comment type="caution">
    <text evidence="4">The sequence shown here is derived from an EMBL/GenBank/DDBJ whole genome shotgun (WGS) entry which is preliminary data.</text>
</comment>
<sequence length="322" mass="34994">MKKIILFADPGIDDSIAIMYALMHPQIEVLAIVSSYGNVTKQKAVDNAAFLLNKAGFSSIPMIGGTNSPLSGETPEYYPEIHGPDGLGPLTPPPFKGRLNNFSDLYDILHAHTDVTIVDIGRNTALAHLFLLGSDIEPHIKDIFLMGGAFLVPGNVTPSAEANFFGDPVAANIVLQRATTIYIIPLNVTSKAVITPHHIQQITAYSSHPLVPIIKELMDYYTEAYQTLIPGIKGAPLHDVLTLYLMVNPGKGRYVRRSVSVLVEGEGKGTSIADFRPGSRSKPGDPAICLEFDVQAFIDDFIFTISSSPISTRAHLKREDRS</sequence>
<dbReference type="InterPro" id="IPR036452">
    <property type="entry name" value="Ribo_hydro-like"/>
</dbReference>
<dbReference type="SUPFAM" id="SSF53590">
    <property type="entry name" value="Nucleoside hydrolase"/>
    <property type="match status" value="1"/>
</dbReference>
<dbReference type="InterPro" id="IPR001910">
    <property type="entry name" value="Inosine/uridine_hydrolase_dom"/>
</dbReference>
<feature type="domain" description="Inosine/uridine-preferring nucleoside hydrolase" evidence="3">
    <location>
        <begin position="4"/>
        <end position="298"/>
    </location>
</feature>
<accession>A0ABS3DU65</accession>
<name>A0ABS3DU65_9BACI</name>
<dbReference type="PANTHER" id="PTHR12304">
    <property type="entry name" value="INOSINE-URIDINE PREFERRING NUCLEOSIDE HYDROLASE"/>
    <property type="match status" value="1"/>
</dbReference>
<dbReference type="PANTHER" id="PTHR12304:SF4">
    <property type="entry name" value="URIDINE NUCLEOSIDASE"/>
    <property type="match status" value="1"/>
</dbReference>
<proteinExistence type="predicted"/>